<dbReference type="NCBIfam" id="TIGR02532">
    <property type="entry name" value="IV_pilin_GFxxxE"/>
    <property type="match status" value="1"/>
</dbReference>
<feature type="domain" description="General secretion pathway GspH" evidence="12">
    <location>
        <begin position="59"/>
        <end position="176"/>
    </location>
</feature>
<gene>
    <name evidence="13" type="ORF">JN12_00879</name>
</gene>
<dbReference type="RefSeq" id="WP_145018780.1">
    <property type="nucleotide sequence ID" value="NZ_VLLN01000004.1"/>
</dbReference>
<evidence type="ECO:0000256" key="3">
    <source>
        <dbReference type="ARBA" id="ARBA00022475"/>
    </source>
</evidence>
<comment type="caution">
    <text evidence="13">The sequence shown here is derived from an EMBL/GenBank/DDBJ whole genome shotgun (WGS) entry which is preliminary data.</text>
</comment>
<dbReference type="Pfam" id="PF07963">
    <property type="entry name" value="N_methyl"/>
    <property type="match status" value="1"/>
</dbReference>
<dbReference type="OrthoDB" id="9930655at2"/>
<keyword evidence="5" id="KW-0997">Cell inner membrane</keyword>
<keyword evidence="6 11" id="KW-0812">Transmembrane</keyword>
<dbReference type="InterPro" id="IPR045584">
    <property type="entry name" value="Pilin-like"/>
</dbReference>
<dbReference type="Gene3D" id="3.30.700.10">
    <property type="entry name" value="Glycoprotein, Type 4 Pilin"/>
    <property type="match status" value="1"/>
</dbReference>
<dbReference type="GO" id="GO:0015627">
    <property type="term" value="C:type II protein secretion system complex"/>
    <property type="evidence" value="ECO:0007669"/>
    <property type="project" value="InterPro"/>
</dbReference>
<dbReference type="PROSITE" id="PS00409">
    <property type="entry name" value="PROKAR_NTER_METHYL"/>
    <property type="match status" value="1"/>
</dbReference>
<evidence type="ECO:0000256" key="2">
    <source>
        <dbReference type="ARBA" id="ARBA00021549"/>
    </source>
</evidence>
<organism evidence="13 14">
    <name type="scientific">Geobacter argillaceus</name>
    <dbReference type="NCBI Taxonomy" id="345631"/>
    <lineage>
        <taxon>Bacteria</taxon>
        <taxon>Pseudomonadati</taxon>
        <taxon>Thermodesulfobacteriota</taxon>
        <taxon>Desulfuromonadia</taxon>
        <taxon>Geobacterales</taxon>
        <taxon>Geobacteraceae</taxon>
        <taxon>Geobacter</taxon>
    </lineage>
</organism>
<evidence type="ECO:0000256" key="6">
    <source>
        <dbReference type="ARBA" id="ARBA00022692"/>
    </source>
</evidence>
<keyword evidence="4" id="KW-0488">Methylation</keyword>
<comment type="subcellular location">
    <subcellularLocation>
        <location evidence="1">Cell inner membrane</location>
        <topology evidence="1">Single-pass membrane protein</topology>
    </subcellularLocation>
</comment>
<dbReference type="Pfam" id="PF12019">
    <property type="entry name" value="GspH"/>
    <property type="match status" value="1"/>
</dbReference>
<evidence type="ECO:0000256" key="1">
    <source>
        <dbReference type="ARBA" id="ARBA00004377"/>
    </source>
</evidence>
<dbReference type="InterPro" id="IPR022346">
    <property type="entry name" value="T2SS_GspH"/>
</dbReference>
<name>A0A562WQ56_9BACT</name>
<evidence type="ECO:0000313" key="13">
    <source>
        <dbReference type="EMBL" id="TWJ32439.1"/>
    </source>
</evidence>
<dbReference type="SUPFAM" id="SSF54523">
    <property type="entry name" value="Pili subunits"/>
    <property type="match status" value="1"/>
</dbReference>
<evidence type="ECO:0000256" key="7">
    <source>
        <dbReference type="ARBA" id="ARBA00022989"/>
    </source>
</evidence>
<keyword evidence="14" id="KW-1185">Reference proteome</keyword>
<dbReference type="InterPro" id="IPR012902">
    <property type="entry name" value="N_methyl_site"/>
</dbReference>
<evidence type="ECO:0000256" key="10">
    <source>
        <dbReference type="ARBA" id="ARBA00030775"/>
    </source>
</evidence>
<keyword evidence="3" id="KW-1003">Cell membrane</keyword>
<dbReference type="AlphaFoldDB" id="A0A562WQ56"/>
<dbReference type="GO" id="GO:0015628">
    <property type="term" value="P:protein secretion by the type II secretion system"/>
    <property type="evidence" value="ECO:0007669"/>
    <property type="project" value="InterPro"/>
</dbReference>
<comment type="similarity">
    <text evidence="9">Belongs to the GSP H family.</text>
</comment>
<evidence type="ECO:0000256" key="5">
    <source>
        <dbReference type="ARBA" id="ARBA00022519"/>
    </source>
</evidence>
<accession>A0A562WQ56</accession>
<evidence type="ECO:0000259" key="12">
    <source>
        <dbReference type="Pfam" id="PF12019"/>
    </source>
</evidence>
<dbReference type="EMBL" id="VLLN01000004">
    <property type="protein sequence ID" value="TWJ32439.1"/>
    <property type="molecule type" value="Genomic_DNA"/>
</dbReference>
<evidence type="ECO:0000313" key="14">
    <source>
        <dbReference type="Proteomes" id="UP000319449"/>
    </source>
</evidence>
<sequence length="184" mass="19846">MVCDGMNMATGLKRWRAGNERGFSLIEVVIVVAIIGILLAIALPPFVSWRKTLSYRQTARGIQSMLKEAKSITITRNMQHMVVIEPGNSSYKLMPGNRAYNTAATGWGAALQTVTSPPGVTIRSKSDGTSSDNVYIQFNPNGTVRLSAPDGTASDGNVTVNDGSSVIFCITVSASGRIRMEKRY</sequence>
<feature type="transmembrane region" description="Helical" evidence="11">
    <location>
        <begin position="23"/>
        <end position="47"/>
    </location>
</feature>
<evidence type="ECO:0000256" key="11">
    <source>
        <dbReference type="SAM" id="Phobius"/>
    </source>
</evidence>
<keyword evidence="8 11" id="KW-0472">Membrane</keyword>
<reference evidence="13 14" key="1">
    <citation type="submission" date="2019-07" db="EMBL/GenBank/DDBJ databases">
        <title>Genomic Encyclopedia of Archaeal and Bacterial Type Strains, Phase II (KMG-II): from individual species to whole genera.</title>
        <authorList>
            <person name="Goeker M."/>
        </authorList>
    </citation>
    <scope>NUCLEOTIDE SEQUENCE [LARGE SCALE GENOMIC DNA]</scope>
    <source>
        <strain evidence="13 14">ATCC BAA-1139</strain>
    </source>
</reference>
<evidence type="ECO:0000256" key="4">
    <source>
        <dbReference type="ARBA" id="ARBA00022481"/>
    </source>
</evidence>
<evidence type="ECO:0000256" key="9">
    <source>
        <dbReference type="ARBA" id="ARBA00025772"/>
    </source>
</evidence>
<evidence type="ECO:0000256" key="8">
    <source>
        <dbReference type="ARBA" id="ARBA00023136"/>
    </source>
</evidence>
<dbReference type="Proteomes" id="UP000319449">
    <property type="component" value="Unassembled WGS sequence"/>
</dbReference>
<keyword evidence="7 11" id="KW-1133">Transmembrane helix</keyword>
<proteinExistence type="inferred from homology"/>
<protein>
    <recommendedName>
        <fullName evidence="2">Type II secretion system protein H</fullName>
    </recommendedName>
    <alternativeName>
        <fullName evidence="10">General secretion pathway protein H</fullName>
    </alternativeName>
</protein>
<dbReference type="GO" id="GO:0005886">
    <property type="term" value="C:plasma membrane"/>
    <property type="evidence" value="ECO:0007669"/>
    <property type="project" value="UniProtKB-SubCell"/>
</dbReference>